<reference evidence="1" key="1">
    <citation type="submission" date="2022-04" db="EMBL/GenBank/DDBJ databases">
        <title>Chromosome-scale genome assembly of Holotrichia oblita Faldermann.</title>
        <authorList>
            <person name="Rongchong L."/>
        </authorList>
    </citation>
    <scope>NUCLEOTIDE SEQUENCE</scope>
    <source>
        <strain evidence="1">81SQS9</strain>
    </source>
</reference>
<sequence>MQKIRLKEMKQRQKEHKPNKTGQQMEKNLKRKLFIDSSSSESDVEQEKICNDSTDDSITEGNEDPNESLSEGNFVLVKFPTKKNVIFISLDSLNSTNNVYKSYQILEGSAYLKVQDIPFDFGYLLIQVHSLKEPVVLSNTSDFVADTYVNGTNIGLIYITDGENKLEYYLSSKPNANTTILLVIIGHDIKDPIPGGCNLTYDIEIAPFQKVTNLNELIRVDAQAPALHNNECPQEGIKIEMYHMYWQEWDFTEGEYFRAIEKMLTVKDVEAHGRRVPSSRGFPLLRRYYASYAGTVSVYSIVTNFRGFRSAYVPAISFGSDISEVSIYWKILYSFMVFFGLFLCFKGHRFFQVSLFFTGYFVAAMFTYLILAKMDLTDTDQVLLVSWALVTLIGVYVQWKHNRGRAPFPPPPTSPRLVAITEHTPLLGA</sequence>
<evidence type="ECO:0000313" key="2">
    <source>
        <dbReference type="Proteomes" id="UP001056778"/>
    </source>
</evidence>
<dbReference type="EMBL" id="CM043018">
    <property type="protein sequence ID" value="KAI4463929.1"/>
    <property type="molecule type" value="Genomic_DNA"/>
</dbReference>
<evidence type="ECO:0000313" key="1">
    <source>
        <dbReference type="EMBL" id="KAI4463929.1"/>
    </source>
</evidence>
<organism evidence="1 2">
    <name type="scientific">Holotrichia oblita</name>
    <name type="common">Chafer beetle</name>
    <dbReference type="NCBI Taxonomy" id="644536"/>
    <lineage>
        <taxon>Eukaryota</taxon>
        <taxon>Metazoa</taxon>
        <taxon>Ecdysozoa</taxon>
        <taxon>Arthropoda</taxon>
        <taxon>Hexapoda</taxon>
        <taxon>Insecta</taxon>
        <taxon>Pterygota</taxon>
        <taxon>Neoptera</taxon>
        <taxon>Endopterygota</taxon>
        <taxon>Coleoptera</taxon>
        <taxon>Polyphaga</taxon>
        <taxon>Scarabaeiformia</taxon>
        <taxon>Scarabaeidae</taxon>
        <taxon>Melolonthinae</taxon>
        <taxon>Holotrichia</taxon>
    </lineage>
</organism>
<keyword evidence="1" id="KW-0812">Transmembrane</keyword>
<name>A0ACB9TB01_HOLOL</name>
<proteinExistence type="predicted"/>
<keyword evidence="2" id="KW-1185">Reference proteome</keyword>
<comment type="caution">
    <text evidence="1">The sequence shown here is derived from an EMBL/GenBank/DDBJ whole genome shotgun (WGS) entry which is preliminary data.</text>
</comment>
<dbReference type="Proteomes" id="UP001056778">
    <property type="component" value="Chromosome 4"/>
</dbReference>
<keyword evidence="1" id="KW-0472">Membrane</keyword>
<accession>A0ACB9TB01</accession>
<gene>
    <name evidence="1" type="ORF">MML48_4g00001381</name>
</gene>
<protein>
    <submittedName>
        <fullName evidence="1">Transmembrane 7 superfamily member 3</fullName>
    </submittedName>
</protein>